<dbReference type="CDD" id="cd02440">
    <property type="entry name" value="AdoMet_MTases"/>
    <property type="match status" value="1"/>
</dbReference>
<reference evidence="5 6" key="1">
    <citation type="submission" date="2020-08" db="EMBL/GenBank/DDBJ databases">
        <title>Genomic Encyclopedia of Type Strains, Phase IV (KMG-IV): sequencing the most valuable type-strain genomes for metagenomic binning, comparative biology and taxonomic classification.</title>
        <authorList>
            <person name="Goeker M."/>
        </authorList>
    </citation>
    <scope>NUCLEOTIDE SEQUENCE [LARGE SCALE GENOMIC DNA]</scope>
    <source>
        <strain evidence="5 6">DSM 29007</strain>
    </source>
</reference>
<keyword evidence="1 5" id="KW-0808">Transferase</keyword>
<gene>
    <name evidence="5" type="ORF">HNQ61_002876</name>
</gene>
<keyword evidence="5" id="KW-0489">Methyltransferase</keyword>
<keyword evidence="6" id="KW-1185">Reference proteome</keyword>
<evidence type="ECO:0000313" key="5">
    <source>
        <dbReference type="EMBL" id="MBB6071252.1"/>
    </source>
</evidence>
<accession>A0A841GZS4</accession>
<feature type="region of interest" description="Disordered" evidence="2">
    <location>
        <begin position="240"/>
        <end position="260"/>
    </location>
</feature>
<comment type="caution">
    <text evidence="5">The sequence shown here is derived from an EMBL/GenBank/DDBJ whole genome shotgun (WGS) entry which is preliminary data.</text>
</comment>
<organism evidence="5 6">
    <name type="scientific">Longimicrobium terrae</name>
    <dbReference type="NCBI Taxonomy" id="1639882"/>
    <lineage>
        <taxon>Bacteria</taxon>
        <taxon>Pseudomonadati</taxon>
        <taxon>Gemmatimonadota</taxon>
        <taxon>Longimicrobiia</taxon>
        <taxon>Longimicrobiales</taxon>
        <taxon>Longimicrobiaceae</taxon>
        <taxon>Longimicrobium</taxon>
    </lineage>
</organism>
<dbReference type="GO" id="GO:0032259">
    <property type="term" value="P:methylation"/>
    <property type="evidence" value="ECO:0007669"/>
    <property type="project" value="UniProtKB-KW"/>
</dbReference>
<dbReference type="PANTHER" id="PTHR43861">
    <property type="entry name" value="TRANS-ACONITATE 2-METHYLTRANSFERASE-RELATED"/>
    <property type="match status" value="1"/>
</dbReference>
<evidence type="ECO:0000259" key="4">
    <source>
        <dbReference type="Pfam" id="PF13649"/>
    </source>
</evidence>
<evidence type="ECO:0000313" key="6">
    <source>
        <dbReference type="Proteomes" id="UP000582837"/>
    </source>
</evidence>
<dbReference type="InterPro" id="IPR041698">
    <property type="entry name" value="Methyltransf_25"/>
</dbReference>
<name>A0A841GZS4_9BACT</name>
<dbReference type="Proteomes" id="UP000582837">
    <property type="component" value="Unassembled WGS sequence"/>
</dbReference>
<evidence type="ECO:0000256" key="2">
    <source>
        <dbReference type="SAM" id="MobiDB-lite"/>
    </source>
</evidence>
<dbReference type="Pfam" id="PF13649">
    <property type="entry name" value="Methyltransf_25"/>
    <property type="match status" value="1"/>
</dbReference>
<evidence type="ECO:0000256" key="3">
    <source>
        <dbReference type="SAM" id="SignalP"/>
    </source>
</evidence>
<evidence type="ECO:0000256" key="1">
    <source>
        <dbReference type="ARBA" id="ARBA00022679"/>
    </source>
</evidence>
<proteinExistence type="predicted"/>
<dbReference type="GO" id="GO:0008168">
    <property type="term" value="F:methyltransferase activity"/>
    <property type="evidence" value="ECO:0007669"/>
    <property type="project" value="UniProtKB-KW"/>
</dbReference>
<dbReference type="EMBL" id="JACHIA010000007">
    <property type="protein sequence ID" value="MBB6071252.1"/>
    <property type="molecule type" value="Genomic_DNA"/>
</dbReference>
<keyword evidence="3" id="KW-0732">Signal</keyword>
<protein>
    <submittedName>
        <fullName evidence="5">SAM-dependent methyltransferase</fullName>
    </submittedName>
</protein>
<feature type="signal peptide" evidence="3">
    <location>
        <begin position="1"/>
        <end position="29"/>
    </location>
</feature>
<sequence>MRRDRIHGGKRMMRLGAVLVLCVAACARAEHAPARADAIAAIGPRGIPADSFPEAARPVASIVTDTWSSEDERDSAGEAEKVMDLLAITPGMTVADVGAGSGYYTVRLSPRVGPRGKVIAQDIVARYLDGLRQRVRTDSLSNVQLALGAPHDPRLPRASVDLVMLVHMYHEVEQPYAFLANLRPSLRPGGRVAVVDLDRATQRHGTPLPLLECEFAAVGYTRTETHDLGGGSGYLAVFRATDGPAPRPSDVRPCPAGGER</sequence>
<dbReference type="Gene3D" id="3.40.50.150">
    <property type="entry name" value="Vaccinia Virus protein VP39"/>
    <property type="match status" value="1"/>
</dbReference>
<dbReference type="AlphaFoldDB" id="A0A841GZS4"/>
<dbReference type="InterPro" id="IPR029063">
    <property type="entry name" value="SAM-dependent_MTases_sf"/>
</dbReference>
<dbReference type="SUPFAM" id="SSF53335">
    <property type="entry name" value="S-adenosyl-L-methionine-dependent methyltransferases"/>
    <property type="match status" value="1"/>
</dbReference>
<feature type="domain" description="Methyltransferase" evidence="4">
    <location>
        <begin position="94"/>
        <end position="190"/>
    </location>
</feature>
<feature type="chain" id="PRO_5032457549" evidence="3">
    <location>
        <begin position="30"/>
        <end position="260"/>
    </location>
</feature>
<dbReference type="RefSeq" id="WP_205761382.1">
    <property type="nucleotide sequence ID" value="NZ_JABDTL010000001.1"/>
</dbReference>